<gene>
    <name evidence="1" type="ORF">GLOINDRAFT_130940</name>
</gene>
<proteinExistence type="predicted"/>
<evidence type="ECO:0008006" key="2">
    <source>
        <dbReference type="Google" id="ProtNLM"/>
    </source>
</evidence>
<dbReference type="EMBL" id="KI277628">
    <property type="protein sequence ID" value="ESA20122.1"/>
    <property type="molecule type" value="Genomic_DNA"/>
</dbReference>
<reference evidence="1" key="1">
    <citation type="submission" date="2013-07" db="EMBL/GenBank/DDBJ databases">
        <title>The genome of an arbuscular mycorrhizal fungus provides insights into the evolution of the oldest plant symbiosis.</title>
        <authorList>
            <consortium name="DOE Joint Genome Institute"/>
            <person name="Tisserant E."/>
            <person name="Malbreil M."/>
            <person name="Kuo A."/>
            <person name="Kohler A."/>
            <person name="Symeonidi A."/>
            <person name="Balestrini R."/>
            <person name="Charron P."/>
            <person name="Duensing N."/>
            <person name="Frei-dit-Frey N."/>
            <person name="Gianinazzi-Pearson V."/>
            <person name="Gilbert B."/>
            <person name="Handa Y."/>
            <person name="Hijri M."/>
            <person name="Kaul R."/>
            <person name="Kawaguchi M."/>
            <person name="Krajinski F."/>
            <person name="Lammers P."/>
            <person name="Lapierre D."/>
            <person name="Masclaux F.G."/>
            <person name="Murat C."/>
            <person name="Morin E."/>
            <person name="Ndikumana S."/>
            <person name="Pagni M."/>
            <person name="Petitpierre D."/>
            <person name="Requena N."/>
            <person name="Rosikiewicz P."/>
            <person name="Riley R."/>
            <person name="Saito K."/>
            <person name="San Clemente H."/>
            <person name="Shapiro H."/>
            <person name="van Tuinen D."/>
            <person name="Becard G."/>
            <person name="Bonfante P."/>
            <person name="Paszkowski U."/>
            <person name="Shachar-Hill Y."/>
            <person name="Young J.P."/>
            <person name="Sanders I.R."/>
            <person name="Henrissat B."/>
            <person name="Rensing S.A."/>
            <person name="Grigoriev I.V."/>
            <person name="Corradi N."/>
            <person name="Roux C."/>
            <person name="Martin F."/>
        </authorList>
    </citation>
    <scope>NUCLEOTIDE SEQUENCE</scope>
    <source>
        <strain evidence="1">DAOM 197198</strain>
    </source>
</reference>
<organism evidence="1">
    <name type="scientific">Rhizophagus irregularis (strain DAOM 181602 / DAOM 197198 / MUCL 43194)</name>
    <name type="common">Arbuscular mycorrhizal fungus</name>
    <name type="synonym">Glomus intraradices</name>
    <dbReference type="NCBI Taxonomy" id="747089"/>
    <lineage>
        <taxon>Eukaryota</taxon>
        <taxon>Fungi</taxon>
        <taxon>Fungi incertae sedis</taxon>
        <taxon>Mucoromycota</taxon>
        <taxon>Glomeromycotina</taxon>
        <taxon>Glomeromycetes</taxon>
        <taxon>Glomerales</taxon>
        <taxon>Glomeraceae</taxon>
        <taxon>Rhizophagus</taxon>
    </lineage>
</organism>
<dbReference type="HOGENOM" id="CLU_000288_7_31_1"/>
<accession>U9UKB8</accession>
<evidence type="ECO:0000313" key="1">
    <source>
        <dbReference type="EMBL" id="ESA20122.1"/>
    </source>
</evidence>
<sequence>MEQCWNANLSERLDTQTLFDKMSEIHLLCQNRPDELIQSKTKKYSGINEINSNYTGSRLFKSKVHQFENFPEPKNATEEEQEAFHSKSYCFSIPYNIDDFNNRVLEDNSKSNLSKEFNELQINDIQNNYNREEILSQRMMGHHINIDGMTITMT</sequence>
<dbReference type="AlphaFoldDB" id="U9UKB8"/>
<protein>
    <recommendedName>
        <fullName evidence="2">Serine-threonine/tyrosine-protein kinase catalytic domain-containing protein</fullName>
    </recommendedName>
</protein>
<name>U9UKB8_RHIID</name>